<dbReference type="InterPro" id="IPR013785">
    <property type="entry name" value="Aldolase_TIM"/>
</dbReference>
<comment type="cofactor">
    <cofactor evidence="1 9 10">
        <name>FMN</name>
        <dbReference type="ChEBI" id="CHEBI:58210"/>
    </cofactor>
</comment>
<evidence type="ECO:0000256" key="4">
    <source>
        <dbReference type="ARBA" id="ARBA00022643"/>
    </source>
</evidence>
<dbReference type="EC" id="1.3.1.91" evidence="9"/>
<evidence type="ECO:0000256" key="2">
    <source>
        <dbReference type="ARBA" id="ARBA00022555"/>
    </source>
</evidence>
<feature type="binding site" evidence="9">
    <location>
        <begin position="253"/>
        <end position="254"/>
    </location>
    <ligand>
        <name>FMN</name>
        <dbReference type="ChEBI" id="CHEBI:58210"/>
    </ligand>
</feature>
<evidence type="ECO:0000256" key="6">
    <source>
        <dbReference type="ARBA" id="ARBA00022857"/>
    </source>
</evidence>
<evidence type="ECO:0000256" key="1">
    <source>
        <dbReference type="ARBA" id="ARBA00001917"/>
    </source>
</evidence>
<feature type="site" description="Interacts with tRNA; defines subfamily-specific binding signature" evidence="9">
    <location>
        <position position="323"/>
    </location>
</feature>
<gene>
    <name evidence="9 12" type="primary">dusA</name>
    <name evidence="12" type="ORF">N4J17_12790</name>
</gene>
<keyword evidence="2 9" id="KW-0820">tRNA-binding</keyword>
<organism evidence="12 13">
    <name type="scientific">Methylococcus capsulatus</name>
    <dbReference type="NCBI Taxonomy" id="414"/>
    <lineage>
        <taxon>Bacteria</taxon>
        <taxon>Pseudomonadati</taxon>
        <taxon>Pseudomonadota</taxon>
        <taxon>Gammaproteobacteria</taxon>
        <taxon>Methylococcales</taxon>
        <taxon>Methylococcaceae</taxon>
        <taxon>Methylococcus</taxon>
    </lineage>
</organism>
<keyword evidence="8 9" id="KW-0560">Oxidoreductase</keyword>
<feature type="binding site" evidence="9">
    <location>
        <begin position="231"/>
        <end position="233"/>
    </location>
    <ligand>
        <name>FMN</name>
        <dbReference type="ChEBI" id="CHEBI:58210"/>
    </ligand>
</feature>
<evidence type="ECO:0000256" key="3">
    <source>
        <dbReference type="ARBA" id="ARBA00022630"/>
    </source>
</evidence>
<comment type="similarity">
    <text evidence="10">Belongs to the dus family.</text>
</comment>
<evidence type="ECO:0000256" key="7">
    <source>
        <dbReference type="ARBA" id="ARBA00022884"/>
    </source>
</evidence>
<proteinExistence type="inferred from homology"/>
<comment type="catalytic activity">
    <reaction evidence="9">
        <text>5,6-dihydrouridine(20a) in tRNA + NAD(+) = uridine(20a) in tRNA + NADH + H(+)</text>
        <dbReference type="Rhea" id="RHEA:53348"/>
        <dbReference type="Rhea" id="RHEA-COMP:13535"/>
        <dbReference type="Rhea" id="RHEA-COMP:13536"/>
        <dbReference type="ChEBI" id="CHEBI:15378"/>
        <dbReference type="ChEBI" id="CHEBI:57540"/>
        <dbReference type="ChEBI" id="CHEBI:57945"/>
        <dbReference type="ChEBI" id="CHEBI:65315"/>
        <dbReference type="ChEBI" id="CHEBI:74443"/>
    </reaction>
</comment>
<keyword evidence="7 9" id="KW-0694">RNA-binding</keyword>
<dbReference type="PANTHER" id="PTHR42907:SF1">
    <property type="entry name" value="FMN-LINKED OXIDOREDUCTASES SUPERFAMILY PROTEIN"/>
    <property type="match status" value="1"/>
</dbReference>
<dbReference type="EMBL" id="CP104311">
    <property type="protein sequence ID" value="WWF01335.1"/>
    <property type="molecule type" value="Genomic_DNA"/>
</dbReference>
<evidence type="ECO:0000313" key="12">
    <source>
        <dbReference type="EMBL" id="WWF01335.1"/>
    </source>
</evidence>
<feature type="binding site" evidence="9">
    <location>
        <position position="159"/>
    </location>
    <ligand>
        <name>FMN</name>
        <dbReference type="ChEBI" id="CHEBI:58210"/>
    </ligand>
</feature>
<dbReference type="NCBIfam" id="TIGR00742">
    <property type="entry name" value="yjbN"/>
    <property type="match status" value="1"/>
</dbReference>
<comment type="function">
    <text evidence="9">Catalyzes the synthesis of 5,6-dihydrouridine (D), a modified base found in the D-loop of most tRNAs, via the reduction of the C5-C6 double bond in target uridines. Specifically modifies U20 and U20a in tRNAs.</text>
</comment>
<evidence type="ECO:0000259" key="11">
    <source>
        <dbReference type="Pfam" id="PF01207"/>
    </source>
</evidence>
<dbReference type="InterPro" id="IPR004653">
    <property type="entry name" value="DusA"/>
</dbReference>
<feature type="domain" description="DUS-like FMN-binding" evidence="11">
    <location>
        <begin position="35"/>
        <end position="343"/>
    </location>
</feature>
<dbReference type="PANTHER" id="PTHR42907">
    <property type="entry name" value="FMN-LINKED OXIDOREDUCTASES SUPERFAMILY PROTEIN"/>
    <property type="match status" value="1"/>
</dbReference>
<reference evidence="12 13" key="1">
    <citation type="submission" date="2022-09" db="EMBL/GenBank/DDBJ databases">
        <authorList>
            <person name="Giprobiosintez L."/>
        </authorList>
    </citation>
    <scope>NUCLEOTIDE SEQUENCE [LARGE SCALE GENOMIC DNA]</scope>
    <source>
        <strain evidence="13">VKPM-B-12549 (GBS-15)</strain>
    </source>
</reference>
<feature type="site" description="Interacts with tRNA; defines subfamily-specific binding signature" evidence="9">
    <location>
        <position position="203"/>
    </location>
</feature>
<feature type="site" description="Interacts with tRNA" evidence="9">
    <location>
        <position position="206"/>
    </location>
</feature>
<dbReference type="Gene3D" id="1.20.120.1460">
    <property type="match status" value="1"/>
</dbReference>
<keyword evidence="6 9" id="KW-0521">NADP</keyword>
<comment type="similarity">
    <text evidence="9">Belongs to the Dus family. DusA subfamily.</text>
</comment>
<feature type="binding site" evidence="9">
    <location>
        <begin position="37"/>
        <end position="39"/>
    </location>
    <ligand>
        <name>FMN</name>
        <dbReference type="ChEBI" id="CHEBI:58210"/>
    </ligand>
</feature>
<keyword evidence="5 9" id="KW-0819">tRNA processing</keyword>
<dbReference type="Gene3D" id="3.20.20.70">
    <property type="entry name" value="Aldolase class I"/>
    <property type="match status" value="1"/>
</dbReference>
<feature type="binding site" evidence="9">
    <location>
        <position position="90"/>
    </location>
    <ligand>
        <name>FMN</name>
        <dbReference type="ChEBI" id="CHEBI:58210"/>
    </ligand>
</feature>
<feature type="active site" description="Proton donor" evidence="9">
    <location>
        <position position="120"/>
    </location>
</feature>
<feature type="site" description="Interacts with tRNA" evidence="9">
    <location>
        <position position="117"/>
    </location>
</feature>
<dbReference type="SUPFAM" id="SSF51395">
    <property type="entry name" value="FMN-linked oxidoreductases"/>
    <property type="match status" value="1"/>
</dbReference>
<dbReference type="GO" id="GO:0102264">
    <property type="term" value="F:tRNA-dihydrouridine20 synthase activity"/>
    <property type="evidence" value="ECO:0007669"/>
    <property type="project" value="UniProtKB-EC"/>
</dbReference>
<feature type="binding site" evidence="9">
    <location>
        <position position="191"/>
    </location>
    <ligand>
        <name>FMN</name>
        <dbReference type="ChEBI" id="CHEBI:58210"/>
    </ligand>
</feature>
<dbReference type="InterPro" id="IPR018517">
    <property type="entry name" value="tRNA_hU_synthase_CS"/>
</dbReference>
<name>A0ABZ2F3I3_METCP</name>
<dbReference type="PIRSF" id="PIRSF006621">
    <property type="entry name" value="Dus"/>
    <property type="match status" value="1"/>
</dbReference>
<evidence type="ECO:0000256" key="9">
    <source>
        <dbReference type="HAMAP-Rule" id="MF_02041"/>
    </source>
</evidence>
<protein>
    <recommendedName>
        <fullName evidence="9">tRNA-dihydrouridine(20/20a) synthase</fullName>
        <ecNumber evidence="9">1.3.1.91</ecNumber>
    </recommendedName>
    <alternativeName>
        <fullName evidence="9">U20-specific dihydrouridine synthase</fullName>
        <shortName evidence="9">U20-specific Dus</shortName>
    </alternativeName>
    <alternativeName>
        <fullName evidence="9">tRNA-dihydrouridine synthase A</fullName>
    </alternativeName>
</protein>
<dbReference type="InterPro" id="IPR035587">
    <property type="entry name" value="DUS-like_FMN-bd"/>
</dbReference>
<evidence type="ECO:0000256" key="5">
    <source>
        <dbReference type="ARBA" id="ARBA00022694"/>
    </source>
</evidence>
<keyword evidence="13" id="KW-1185">Reference proteome</keyword>
<dbReference type="Proteomes" id="UP001359308">
    <property type="component" value="Chromosome"/>
</dbReference>
<keyword evidence="3 9" id="KW-0285">Flavoprotein</keyword>
<keyword evidence="4 9" id="KW-0288">FMN</keyword>
<dbReference type="RefSeq" id="WP_198321573.1">
    <property type="nucleotide sequence ID" value="NZ_CP104311.1"/>
</dbReference>
<comment type="caution">
    <text evidence="9">Lacks conserved residue(s) required for the propagation of feature annotation.</text>
</comment>
<accession>A0ABZ2F3I3</accession>
<dbReference type="HAMAP" id="MF_02041">
    <property type="entry name" value="DusA_subfam"/>
    <property type="match status" value="1"/>
</dbReference>
<dbReference type="PROSITE" id="PS01136">
    <property type="entry name" value="UPF0034"/>
    <property type="match status" value="1"/>
</dbReference>
<dbReference type="CDD" id="cd02801">
    <property type="entry name" value="DUS_like_FMN"/>
    <property type="match status" value="1"/>
</dbReference>
<comment type="catalytic activity">
    <reaction evidence="9">
        <text>5,6-dihydrouridine(20a) in tRNA + NADP(+) = uridine(20a) in tRNA + NADPH + H(+)</text>
        <dbReference type="Rhea" id="RHEA:53344"/>
        <dbReference type="Rhea" id="RHEA-COMP:13535"/>
        <dbReference type="Rhea" id="RHEA-COMP:13536"/>
        <dbReference type="ChEBI" id="CHEBI:15378"/>
        <dbReference type="ChEBI" id="CHEBI:57783"/>
        <dbReference type="ChEBI" id="CHEBI:58349"/>
        <dbReference type="ChEBI" id="CHEBI:65315"/>
        <dbReference type="ChEBI" id="CHEBI:74443"/>
    </reaction>
</comment>
<comment type="catalytic activity">
    <reaction evidence="9">
        <text>5,6-dihydrouridine(20) in tRNA + NADP(+) = uridine(20) in tRNA + NADPH + H(+)</text>
        <dbReference type="Rhea" id="RHEA:53336"/>
        <dbReference type="Rhea" id="RHEA-COMP:13533"/>
        <dbReference type="Rhea" id="RHEA-COMP:13534"/>
        <dbReference type="ChEBI" id="CHEBI:15378"/>
        <dbReference type="ChEBI" id="CHEBI:57783"/>
        <dbReference type="ChEBI" id="CHEBI:58349"/>
        <dbReference type="ChEBI" id="CHEBI:65315"/>
        <dbReference type="ChEBI" id="CHEBI:74443"/>
        <dbReference type="EC" id="1.3.1.91"/>
    </reaction>
</comment>
<evidence type="ECO:0000256" key="8">
    <source>
        <dbReference type="ARBA" id="ARBA00023002"/>
    </source>
</evidence>
<dbReference type="Pfam" id="PF01207">
    <property type="entry name" value="Dus"/>
    <property type="match status" value="1"/>
</dbReference>
<dbReference type="InterPro" id="IPR001269">
    <property type="entry name" value="DUS_fam"/>
</dbReference>
<evidence type="ECO:0000313" key="13">
    <source>
        <dbReference type="Proteomes" id="UP001359308"/>
    </source>
</evidence>
<comment type="catalytic activity">
    <reaction evidence="9">
        <text>5,6-dihydrouridine(20) in tRNA + NAD(+) = uridine(20) in tRNA + NADH + H(+)</text>
        <dbReference type="Rhea" id="RHEA:53340"/>
        <dbReference type="Rhea" id="RHEA-COMP:13533"/>
        <dbReference type="Rhea" id="RHEA-COMP:13534"/>
        <dbReference type="ChEBI" id="CHEBI:15378"/>
        <dbReference type="ChEBI" id="CHEBI:57540"/>
        <dbReference type="ChEBI" id="CHEBI:57945"/>
        <dbReference type="ChEBI" id="CHEBI:65315"/>
        <dbReference type="ChEBI" id="CHEBI:74443"/>
        <dbReference type="EC" id="1.3.1.91"/>
    </reaction>
</comment>
<dbReference type="NCBIfam" id="NF008774">
    <property type="entry name" value="PRK11815.1"/>
    <property type="match status" value="1"/>
</dbReference>
<evidence type="ECO:0000256" key="10">
    <source>
        <dbReference type="PIRNR" id="PIRNR006621"/>
    </source>
</evidence>
<sequence>MSAFNVRPPSGDPAGPLAVPSVTADTQQFRRRLSVAPMMDWTDRHCRFFLRLISRHTLLYTEMVTTAAILRGDQERLLGFHPAEHPLAVQLGGNDPEALAECAKIAEGRGFDEVNLNVGCPSPRVQIGRFGACLMAEPECVADCVRAMCEAVSVPVTVKTRIGIDDRDSYEDLLHFVTTVADAGCGTFIVHARKAWLQGLSPKENRQAPPLRYEVVRRLKSDLPQLEIVLNGGIQTLDEAEQHLSWCDGVMIGRAAYHNPYLLAEADRRLFGQGDLGPRTREEIIEDFLPYVQDELAKGSRLHALTRHILGLYHATPGGKRWRRHISEGASRRDAAETLLLDAANALAAGDFRGDQTRRGSFC</sequence>